<feature type="domain" description="Luciferase-like" evidence="3">
    <location>
        <begin position="1"/>
        <end position="312"/>
    </location>
</feature>
<evidence type="ECO:0000313" key="4">
    <source>
        <dbReference type="EMBL" id="RKN65848.1"/>
    </source>
</evidence>
<sequence length="379" mass="42185">MKFAYFTHVWGRPGITPGQRYAELWREIRDADRLGLDYAFSVEHHCTPQESWMPSPAVFCTGAALHTERIRIGPMGWVPPLRHPMHLVEEVATLDHVLGGRLEVGLASGVSPQPFLPFGADFDNRHTLTREAVELLRTALGSEGAVDFEGPVHRVRDVTLSFPALQRPHPPLWVPTTNRNTLRYLSEVGAHTGSTMIVPRASMGVVYRHYLDWWREHGHATDPDIGYWTLVHVAPTDAEAETRAAAHMTETFTKTLQYGSVRRSGEQHAPASRLSTPDILAGSGDFGFLLDHNLVFVGSPQTVTERIRAAAAEGHFNTVLGEFTFGGLEERHRAESLELFAREVIPALRDHSPYAPRPAYTPGDEEQVAARLQALGYLD</sequence>
<dbReference type="GO" id="GO:0004497">
    <property type="term" value="F:monooxygenase activity"/>
    <property type="evidence" value="ECO:0007669"/>
    <property type="project" value="UniProtKB-KW"/>
</dbReference>
<keyword evidence="5" id="KW-1185">Reference proteome</keyword>
<evidence type="ECO:0000256" key="2">
    <source>
        <dbReference type="ARBA" id="ARBA00023033"/>
    </source>
</evidence>
<name>A0A3B0B004_9ACTN</name>
<evidence type="ECO:0000259" key="3">
    <source>
        <dbReference type="Pfam" id="PF00296"/>
    </source>
</evidence>
<comment type="caution">
    <text evidence="4">The sequence shown here is derived from an EMBL/GenBank/DDBJ whole genome shotgun (WGS) entry which is preliminary data.</text>
</comment>
<keyword evidence="2" id="KW-0503">Monooxygenase</keyword>
<reference evidence="4 5" key="1">
    <citation type="journal article" date="2015" name="Antonie Van Leeuwenhoek">
        <title>Streptomyces klenkii sp. nov., isolated from deep marine sediment.</title>
        <authorList>
            <person name="Veyisoglu A."/>
            <person name="Sahin N."/>
        </authorList>
    </citation>
    <scope>NUCLEOTIDE SEQUENCE [LARGE SCALE GENOMIC DNA]</scope>
    <source>
        <strain evidence="4 5">KCTC 29202</strain>
    </source>
</reference>
<dbReference type="RefSeq" id="WP_120757574.1">
    <property type="nucleotide sequence ID" value="NZ_RBAM01000010.1"/>
</dbReference>
<dbReference type="AlphaFoldDB" id="A0A3B0B004"/>
<evidence type="ECO:0000313" key="5">
    <source>
        <dbReference type="Proteomes" id="UP000270343"/>
    </source>
</evidence>
<dbReference type="PANTHER" id="PTHR30137:SF8">
    <property type="entry name" value="BLR5498 PROTEIN"/>
    <property type="match status" value="1"/>
</dbReference>
<dbReference type="InterPro" id="IPR050766">
    <property type="entry name" value="Bact_Lucif_Oxidored"/>
</dbReference>
<proteinExistence type="predicted"/>
<dbReference type="OrthoDB" id="7903015at2"/>
<dbReference type="PANTHER" id="PTHR30137">
    <property type="entry name" value="LUCIFERASE-LIKE MONOOXYGENASE"/>
    <property type="match status" value="1"/>
</dbReference>
<dbReference type="EMBL" id="RBAM01000010">
    <property type="protein sequence ID" value="RKN65848.1"/>
    <property type="molecule type" value="Genomic_DNA"/>
</dbReference>
<dbReference type="Proteomes" id="UP000270343">
    <property type="component" value="Unassembled WGS sequence"/>
</dbReference>
<gene>
    <name evidence="4" type="ORF">D7231_23795</name>
</gene>
<dbReference type="Gene3D" id="3.20.20.30">
    <property type="entry name" value="Luciferase-like domain"/>
    <property type="match status" value="1"/>
</dbReference>
<evidence type="ECO:0000256" key="1">
    <source>
        <dbReference type="ARBA" id="ARBA00023002"/>
    </source>
</evidence>
<dbReference type="SUPFAM" id="SSF51679">
    <property type="entry name" value="Bacterial luciferase-like"/>
    <property type="match status" value="1"/>
</dbReference>
<accession>A0A3B0B004</accession>
<keyword evidence="1" id="KW-0560">Oxidoreductase</keyword>
<dbReference type="GO" id="GO:0016705">
    <property type="term" value="F:oxidoreductase activity, acting on paired donors, with incorporation or reduction of molecular oxygen"/>
    <property type="evidence" value="ECO:0007669"/>
    <property type="project" value="InterPro"/>
</dbReference>
<dbReference type="Pfam" id="PF00296">
    <property type="entry name" value="Bac_luciferase"/>
    <property type="match status" value="1"/>
</dbReference>
<dbReference type="GO" id="GO:0005829">
    <property type="term" value="C:cytosol"/>
    <property type="evidence" value="ECO:0007669"/>
    <property type="project" value="TreeGrafter"/>
</dbReference>
<protein>
    <submittedName>
        <fullName evidence="4">LLM class flavin-dependent oxidoreductase</fullName>
    </submittedName>
</protein>
<dbReference type="InterPro" id="IPR011251">
    <property type="entry name" value="Luciferase-like_dom"/>
</dbReference>
<organism evidence="4 5">
    <name type="scientific">Streptomyces klenkii</name>
    <dbReference type="NCBI Taxonomy" id="1420899"/>
    <lineage>
        <taxon>Bacteria</taxon>
        <taxon>Bacillati</taxon>
        <taxon>Actinomycetota</taxon>
        <taxon>Actinomycetes</taxon>
        <taxon>Kitasatosporales</taxon>
        <taxon>Streptomycetaceae</taxon>
        <taxon>Streptomyces</taxon>
    </lineage>
</organism>
<dbReference type="InterPro" id="IPR036661">
    <property type="entry name" value="Luciferase-like_sf"/>
</dbReference>